<comment type="caution">
    <text evidence="1">The sequence shown here is derived from an EMBL/GenBank/DDBJ whole genome shotgun (WGS) entry which is preliminary data.</text>
</comment>
<dbReference type="RefSeq" id="WP_018660280.1">
    <property type="nucleotide sequence ID" value="NZ_HF952018.1"/>
</dbReference>
<dbReference type="eggNOG" id="COG4448">
    <property type="taxonomic scope" value="Bacteria"/>
</dbReference>
<reference evidence="1" key="1">
    <citation type="submission" date="2013-03" db="EMBL/GenBank/DDBJ databases">
        <title>Draft genome sequence of the hydrogen-ethanol-producing anaerobic alkalithermophilic Caloramator celere.</title>
        <authorList>
            <person name="Ciranna A."/>
            <person name="Larjo A."/>
            <person name="Kivisto A."/>
            <person name="Santala V."/>
            <person name="Roos C."/>
            <person name="Karp M."/>
        </authorList>
    </citation>
    <scope>NUCLEOTIDE SEQUENCE [LARGE SCALE GENOMIC DNA]</scope>
    <source>
        <strain evidence="1">DSM 8682</strain>
    </source>
</reference>
<dbReference type="GO" id="GO:0004067">
    <property type="term" value="F:asparaginase activity"/>
    <property type="evidence" value="ECO:0007669"/>
    <property type="project" value="UniProtKB-EC"/>
</dbReference>
<dbReference type="EC" id="3.5.1.1" evidence="1"/>
<evidence type="ECO:0000313" key="2">
    <source>
        <dbReference type="Proteomes" id="UP000014923"/>
    </source>
</evidence>
<evidence type="ECO:0000313" key="1">
    <source>
        <dbReference type="EMBL" id="CDF57275.1"/>
    </source>
</evidence>
<dbReference type="HOGENOM" id="CLU_062004_0_0_9"/>
<keyword evidence="2" id="KW-1185">Reference proteome</keyword>
<name>R7RPW2_9CLOT</name>
<dbReference type="Pfam" id="PF06089">
    <property type="entry name" value="Asparaginase_II"/>
    <property type="match status" value="1"/>
</dbReference>
<accession>R7RPW2</accession>
<keyword evidence="1" id="KW-0378">Hydrolase</keyword>
<dbReference type="PANTHER" id="PTHR42110:SF1">
    <property type="entry name" value="L-ASPARAGINASE, PUTATIVE (AFU_ORTHOLOGUE AFUA_3G11890)-RELATED"/>
    <property type="match status" value="1"/>
</dbReference>
<dbReference type="PANTHER" id="PTHR42110">
    <property type="entry name" value="L-ASPARAGINASE, PUTATIVE (AFU_ORTHOLOGUE AFUA_3G11890)-RELATED"/>
    <property type="match status" value="1"/>
</dbReference>
<protein>
    <submittedName>
        <fullName evidence="1">L-asparaginase</fullName>
        <ecNumber evidence="1">3.5.1.1</ecNumber>
    </submittedName>
</protein>
<sequence>MSEIFVEVTRGPLVECIHRGDAVVVDYRGRVLAYSGDAYKVTYIRSAAKPIQTMNVILSGAADKFKFTDKELAIMCASHYGEDFHVKTLSEMLNKINIKKEALLCGETYSINQAYRQKQLKENHQITTLNCDCSGKHIGVIATCLHKGYGLIDYNTKEHPVQRDTLEVVANVCDIDKEKIILGVDGCSVPVFGMPLYNMALGYARMVTGYGLNDDYKAAAERIYNSMVSYPEMVAGTNGFCTELMKAADGKLIGKLGAEAVYCIGVKDLGIGIAVKIEDGNYRALYPAVMKILEDMKILNYSEISRLSNFKNPPNLNNKGVKVGEIRAVVDLKKL</sequence>
<proteinExistence type="predicted"/>
<dbReference type="Proteomes" id="UP000014923">
    <property type="component" value="Unassembled WGS sequence"/>
</dbReference>
<organism evidence="1 2">
    <name type="scientific">Thermobrachium celere DSM 8682</name>
    <dbReference type="NCBI Taxonomy" id="941824"/>
    <lineage>
        <taxon>Bacteria</taxon>
        <taxon>Bacillati</taxon>
        <taxon>Bacillota</taxon>
        <taxon>Clostridia</taxon>
        <taxon>Eubacteriales</taxon>
        <taxon>Clostridiaceae</taxon>
        <taxon>Thermobrachium</taxon>
    </lineage>
</organism>
<dbReference type="OrthoDB" id="9770793at2"/>
<gene>
    <name evidence="1" type="ORF">TCEL_01189</name>
</gene>
<dbReference type="EMBL" id="CAVN010000086">
    <property type="protein sequence ID" value="CDF57275.1"/>
    <property type="molecule type" value="Genomic_DNA"/>
</dbReference>
<dbReference type="InterPro" id="IPR010349">
    <property type="entry name" value="Asparaginase_II"/>
</dbReference>
<dbReference type="AlphaFoldDB" id="R7RPW2"/>